<dbReference type="InterPro" id="IPR050553">
    <property type="entry name" value="Thioredoxin_ResA/DsbE_sf"/>
</dbReference>
<dbReference type="RefSeq" id="WP_353863556.1">
    <property type="nucleotide sequence ID" value="NZ_CP088295.1"/>
</dbReference>
<dbReference type="InterPro" id="IPR013766">
    <property type="entry name" value="Thioredoxin_domain"/>
</dbReference>
<evidence type="ECO:0000256" key="1">
    <source>
        <dbReference type="ARBA" id="ARBA00004196"/>
    </source>
</evidence>
<dbReference type="InterPro" id="IPR036249">
    <property type="entry name" value="Thioredoxin-like_sf"/>
</dbReference>
<dbReference type="Pfam" id="PF00578">
    <property type="entry name" value="AhpC-TSA"/>
    <property type="match status" value="1"/>
</dbReference>
<organism evidence="7 8">
    <name type="scientific">Svornostia abyssi</name>
    <dbReference type="NCBI Taxonomy" id="2898438"/>
    <lineage>
        <taxon>Bacteria</taxon>
        <taxon>Bacillati</taxon>
        <taxon>Actinomycetota</taxon>
        <taxon>Thermoleophilia</taxon>
        <taxon>Solirubrobacterales</taxon>
        <taxon>Baekduiaceae</taxon>
        <taxon>Svornostia</taxon>
    </lineage>
</organism>
<feature type="domain" description="Thioredoxin" evidence="6">
    <location>
        <begin position="57"/>
        <end position="195"/>
    </location>
</feature>
<sequence>MTARAVTVTACVLASALIALLLYGLLGRGGAPTLADDLSQGRAVTPAPVTLPLLVRGTAGPPLGDVVDAAARDGEVSLTELRGTPVILNVWASWCGPCKAESPVLRRLWAAAEPRGVLVLGLNQQDVRRTARAFVAEERLTYPSVRDGSDEASKSLGATGVPETYALDARGRIVAHRAGAINDADARALLRAAETGRIAAE</sequence>
<evidence type="ECO:0000256" key="2">
    <source>
        <dbReference type="ARBA" id="ARBA00022748"/>
    </source>
</evidence>
<keyword evidence="5" id="KW-0676">Redox-active center</keyword>
<dbReference type="PANTHER" id="PTHR42852">
    <property type="entry name" value="THIOL:DISULFIDE INTERCHANGE PROTEIN DSBE"/>
    <property type="match status" value="1"/>
</dbReference>
<name>A0ABY5PEI0_9ACTN</name>
<keyword evidence="3" id="KW-0812">Transmembrane</keyword>
<protein>
    <submittedName>
        <fullName evidence="7">TlpA family protein disulfide reductase</fullName>
    </submittedName>
</protein>
<evidence type="ECO:0000256" key="5">
    <source>
        <dbReference type="ARBA" id="ARBA00023284"/>
    </source>
</evidence>
<dbReference type="PANTHER" id="PTHR42852:SF6">
    <property type="entry name" value="THIOL:DISULFIDE INTERCHANGE PROTEIN DSBE"/>
    <property type="match status" value="1"/>
</dbReference>
<keyword evidence="8" id="KW-1185">Reference proteome</keyword>
<dbReference type="PROSITE" id="PS51352">
    <property type="entry name" value="THIOREDOXIN_2"/>
    <property type="match status" value="1"/>
</dbReference>
<keyword evidence="2" id="KW-0201">Cytochrome c-type biogenesis</keyword>
<evidence type="ECO:0000313" key="7">
    <source>
        <dbReference type="EMBL" id="UUY03041.1"/>
    </source>
</evidence>
<gene>
    <name evidence="7" type="ORF">LRS13_20545</name>
</gene>
<evidence type="ECO:0000256" key="4">
    <source>
        <dbReference type="ARBA" id="ARBA00023157"/>
    </source>
</evidence>
<evidence type="ECO:0000313" key="8">
    <source>
        <dbReference type="Proteomes" id="UP001058860"/>
    </source>
</evidence>
<evidence type="ECO:0000256" key="3">
    <source>
        <dbReference type="ARBA" id="ARBA00022968"/>
    </source>
</evidence>
<dbReference type="Gene3D" id="3.40.30.10">
    <property type="entry name" value="Glutaredoxin"/>
    <property type="match status" value="1"/>
</dbReference>
<keyword evidence="4" id="KW-1015">Disulfide bond</keyword>
<dbReference type="PROSITE" id="PS00194">
    <property type="entry name" value="THIOREDOXIN_1"/>
    <property type="match status" value="1"/>
</dbReference>
<accession>A0ABY5PEI0</accession>
<comment type="subcellular location">
    <subcellularLocation>
        <location evidence="1">Cell envelope</location>
    </subcellularLocation>
</comment>
<dbReference type="InterPro" id="IPR000866">
    <property type="entry name" value="AhpC/TSA"/>
</dbReference>
<dbReference type="Proteomes" id="UP001058860">
    <property type="component" value="Chromosome"/>
</dbReference>
<evidence type="ECO:0000259" key="6">
    <source>
        <dbReference type="PROSITE" id="PS51352"/>
    </source>
</evidence>
<proteinExistence type="predicted"/>
<dbReference type="InterPro" id="IPR017937">
    <property type="entry name" value="Thioredoxin_CS"/>
</dbReference>
<dbReference type="SUPFAM" id="SSF52833">
    <property type="entry name" value="Thioredoxin-like"/>
    <property type="match status" value="1"/>
</dbReference>
<dbReference type="CDD" id="cd02966">
    <property type="entry name" value="TlpA_like_family"/>
    <property type="match status" value="1"/>
</dbReference>
<dbReference type="EMBL" id="CP088295">
    <property type="protein sequence ID" value="UUY03041.1"/>
    <property type="molecule type" value="Genomic_DNA"/>
</dbReference>
<reference evidence="8" key="1">
    <citation type="submission" date="2021-11" db="EMBL/GenBank/DDBJ databases">
        <title>Cultivation dependent microbiological survey of springs from the worlds oldest radium mine currently devoted to the extraction of radon-saturated water.</title>
        <authorList>
            <person name="Kapinusova G."/>
            <person name="Smrhova T."/>
            <person name="Strejcek M."/>
            <person name="Suman J."/>
            <person name="Jani K."/>
            <person name="Pajer P."/>
            <person name="Uhlik O."/>
        </authorList>
    </citation>
    <scope>NUCLEOTIDE SEQUENCE [LARGE SCALE GENOMIC DNA]</scope>
    <source>
        <strain evidence="8">J379</strain>
    </source>
</reference>
<keyword evidence="3" id="KW-0735">Signal-anchor</keyword>